<comment type="pathway">
    <text evidence="2 14">Protein modification; protein glycosylation.</text>
</comment>
<comment type="catalytic activity">
    <reaction evidence="13 14">
        <text>a di-trans,poly-cis-dolichyl beta-D-mannosyl phosphate + L-seryl-[protein] = 3-O-(alpha-D-mannosyl)-L-seryl-[protein] + a di-trans,poly-cis-dolichyl phosphate + H(+)</text>
        <dbReference type="Rhea" id="RHEA:17377"/>
        <dbReference type="Rhea" id="RHEA-COMP:9863"/>
        <dbReference type="Rhea" id="RHEA-COMP:13546"/>
        <dbReference type="Rhea" id="RHEA-COMP:19498"/>
        <dbReference type="Rhea" id="RHEA-COMP:19501"/>
        <dbReference type="ChEBI" id="CHEBI:15378"/>
        <dbReference type="ChEBI" id="CHEBI:29999"/>
        <dbReference type="ChEBI" id="CHEBI:57683"/>
        <dbReference type="ChEBI" id="CHEBI:58211"/>
        <dbReference type="ChEBI" id="CHEBI:137321"/>
        <dbReference type="EC" id="2.4.1.109"/>
    </reaction>
</comment>
<proteinExistence type="inferred from homology"/>
<organism evidence="17 18">
    <name type="scientific">Malassezia psittaci</name>
    <dbReference type="NCBI Taxonomy" id="1821823"/>
    <lineage>
        <taxon>Eukaryota</taxon>
        <taxon>Fungi</taxon>
        <taxon>Dikarya</taxon>
        <taxon>Basidiomycota</taxon>
        <taxon>Ustilaginomycotina</taxon>
        <taxon>Malasseziomycetes</taxon>
        <taxon>Malasseziales</taxon>
        <taxon>Malasseziaceae</taxon>
        <taxon>Malassezia</taxon>
    </lineage>
</organism>
<feature type="transmembrane region" description="Helical" evidence="14">
    <location>
        <begin position="717"/>
        <end position="737"/>
    </location>
</feature>
<dbReference type="GO" id="GO:0004169">
    <property type="term" value="F:dolichyl-phosphate-mannose-protein mannosyltransferase activity"/>
    <property type="evidence" value="ECO:0007669"/>
    <property type="project" value="UniProtKB-UniRule"/>
</dbReference>
<keyword evidence="9 14" id="KW-0256">Endoplasmic reticulum</keyword>
<dbReference type="PROSITE" id="PS50919">
    <property type="entry name" value="MIR"/>
    <property type="match status" value="2"/>
</dbReference>
<keyword evidence="7 14" id="KW-0812">Transmembrane</keyword>
<evidence type="ECO:0000256" key="3">
    <source>
        <dbReference type="ARBA" id="ARBA00007222"/>
    </source>
</evidence>
<feature type="transmembrane region" description="Helical" evidence="14">
    <location>
        <begin position="668"/>
        <end position="686"/>
    </location>
</feature>
<keyword evidence="8" id="KW-0677">Repeat</keyword>
<dbReference type="InterPro" id="IPR003342">
    <property type="entry name" value="ArnT-like_N"/>
</dbReference>
<evidence type="ECO:0000256" key="8">
    <source>
        <dbReference type="ARBA" id="ARBA00022737"/>
    </source>
</evidence>
<dbReference type="EC" id="2.4.1.109" evidence="4 14"/>
<evidence type="ECO:0000256" key="14">
    <source>
        <dbReference type="RuleBase" id="RU367007"/>
    </source>
</evidence>
<dbReference type="Proteomes" id="UP001214628">
    <property type="component" value="Chromosome 3"/>
</dbReference>
<feature type="region of interest" description="Disordered" evidence="15">
    <location>
        <begin position="1"/>
        <end position="20"/>
    </location>
</feature>
<dbReference type="Gene3D" id="2.80.10.50">
    <property type="match status" value="1"/>
</dbReference>
<dbReference type="AlphaFoldDB" id="A0AAF0F5U9"/>
<protein>
    <recommendedName>
        <fullName evidence="4 14">Dolichyl-phosphate-mannose--protein mannosyltransferase</fullName>
        <ecNumber evidence="4 14">2.4.1.109</ecNumber>
    </recommendedName>
</protein>
<evidence type="ECO:0000256" key="1">
    <source>
        <dbReference type="ARBA" id="ARBA00004477"/>
    </source>
</evidence>
<dbReference type="Pfam" id="PF02815">
    <property type="entry name" value="MIR"/>
    <property type="match status" value="1"/>
</dbReference>
<evidence type="ECO:0000256" key="2">
    <source>
        <dbReference type="ARBA" id="ARBA00004922"/>
    </source>
</evidence>
<dbReference type="InterPro" id="IPR016093">
    <property type="entry name" value="MIR_motif"/>
</dbReference>
<comment type="catalytic activity">
    <reaction evidence="12 14">
        <text>a di-trans,poly-cis-dolichyl beta-D-mannosyl phosphate + L-threonyl-[protein] = 3-O-(alpha-D-mannosyl)-L-threonyl-[protein] + a di-trans,poly-cis-dolichyl phosphate + H(+)</text>
        <dbReference type="Rhea" id="RHEA:53396"/>
        <dbReference type="Rhea" id="RHEA-COMP:11060"/>
        <dbReference type="Rhea" id="RHEA-COMP:13547"/>
        <dbReference type="Rhea" id="RHEA-COMP:19498"/>
        <dbReference type="Rhea" id="RHEA-COMP:19501"/>
        <dbReference type="ChEBI" id="CHEBI:15378"/>
        <dbReference type="ChEBI" id="CHEBI:30013"/>
        <dbReference type="ChEBI" id="CHEBI:57683"/>
        <dbReference type="ChEBI" id="CHEBI:58211"/>
        <dbReference type="ChEBI" id="CHEBI:137323"/>
        <dbReference type="EC" id="2.4.1.109"/>
    </reaction>
</comment>
<name>A0AAF0F5U9_9BASI</name>
<evidence type="ECO:0000313" key="18">
    <source>
        <dbReference type="Proteomes" id="UP001214628"/>
    </source>
</evidence>
<comment type="function">
    <text evidence="14">Transfers mannose from Dol-P-mannose to Ser or Thr residues on proteins.</text>
</comment>
<evidence type="ECO:0000256" key="5">
    <source>
        <dbReference type="ARBA" id="ARBA00022676"/>
    </source>
</evidence>
<keyword evidence="11 14" id="KW-0472">Membrane</keyword>
<accession>A0AAF0F5U9</accession>
<reference evidence="17" key="1">
    <citation type="submission" date="2023-02" db="EMBL/GenBank/DDBJ databases">
        <title>Mating type loci evolution in Malassezia.</title>
        <authorList>
            <person name="Coelho M.A."/>
        </authorList>
    </citation>
    <scope>NUCLEOTIDE SEQUENCE</scope>
    <source>
        <strain evidence="17">CBS 14136</strain>
    </source>
</reference>
<dbReference type="CDD" id="cd23285">
    <property type="entry name" value="beta-trefoil_MIR_PMT4-like"/>
    <property type="match status" value="1"/>
</dbReference>
<dbReference type="SUPFAM" id="SSF82109">
    <property type="entry name" value="MIR domain"/>
    <property type="match status" value="1"/>
</dbReference>
<dbReference type="InterPro" id="IPR032421">
    <property type="entry name" value="PMT_4TMC"/>
</dbReference>
<dbReference type="InterPro" id="IPR036300">
    <property type="entry name" value="MIR_dom_sf"/>
</dbReference>
<feature type="transmembrane region" description="Helical" evidence="14">
    <location>
        <begin position="177"/>
        <end position="199"/>
    </location>
</feature>
<dbReference type="EMBL" id="CP118377">
    <property type="protein sequence ID" value="WFD43641.1"/>
    <property type="molecule type" value="Genomic_DNA"/>
</dbReference>
<feature type="transmembrane region" description="Helical" evidence="14">
    <location>
        <begin position="265"/>
        <end position="286"/>
    </location>
</feature>
<dbReference type="Pfam" id="PF02366">
    <property type="entry name" value="PMT"/>
    <property type="match status" value="1"/>
</dbReference>
<feature type="transmembrane region" description="Helical" evidence="14">
    <location>
        <begin position="211"/>
        <end position="244"/>
    </location>
</feature>
<feature type="transmembrane region" description="Helical" evidence="14">
    <location>
        <begin position="131"/>
        <end position="147"/>
    </location>
</feature>
<dbReference type="Pfam" id="PF16192">
    <property type="entry name" value="PMT_4TMC"/>
    <property type="match status" value="1"/>
</dbReference>
<feature type="domain" description="MIR" evidence="16">
    <location>
        <begin position="318"/>
        <end position="378"/>
    </location>
</feature>
<comment type="subcellular location">
    <subcellularLocation>
        <location evidence="1 14">Endoplasmic reticulum membrane</location>
        <topology evidence="1 14">Multi-pass membrane protein</topology>
    </subcellularLocation>
</comment>
<evidence type="ECO:0000256" key="7">
    <source>
        <dbReference type="ARBA" id="ARBA00022692"/>
    </source>
</evidence>
<dbReference type="GO" id="GO:0005789">
    <property type="term" value="C:endoplasmic reticulum membrane"/>
    <property type="evidence" value="ECO:0007669"/>
    <property type="project" value="UniProtKB-SubCell"/>
</dbReference>
<evidence type="ECO:0000313" key="17">
    <source>
        <dbReference type="EMBL" id="WFD43641.1"/>
    </source>
</evidence>
<dbReference type="PANTHER" id="PTHR10050">
    <property type="entry name" value="DOLICHYL-PHOSPHATE-MANNOSE--PROTEIN MANNOSYLTRANSFERASE"/>
    <property type="match status" value="1"/>
</dbReference>
<evidence type="ECO:0000256" key="10">
    <source>
        <dbReference type="ARBA" id="ARBA00022989"/>
    </source>
</evidence>
<evidence type="ECO:0000259" key="16">
    <source>
        <dbReference type="PROSITE" id="PS50919"/>
    </source>
</evidence>
<keyword evidence="5 14" id="KW-0328">Glycosyltransferase</keyword>
<keyword evidence="6 14" id="KW-0808">Transferase</keyword>
<keyword evidence="10 14" id="KW-1133">Transmembrane helix</keyword>
<feature type="transmembrane region" description="Helical" evidence="14">
    <location>
        <begin position="643"/>
        <end position="662"/>
    </location>
</feature>
<comment type="similarity">
    <text evidence="3 14">Belongs to the glycosyltransferase 39 family.</text>
</comment>
<evidence type="ECO:0000256" key="6">
    <source>
        <dbReference type="ARBA" id="ARBA00022679"/>
    </source>
</evidence>
<gene>
    <name evidence="17" type="primary">PMT4</name>
    <name evidence="17" type="ORF">MPSI1_002304</name>
</gene>
<dbReference type="InterPro" id="IPR027005">
    <property type="entry name" value="PMT-like"/>
</dbReference>
<evidence type="ECO:0000256" key="11">
    <source>
        <dbReference type="ARBA" id="ARBA00023136"/>
    </source>
</evidence>
<dbReference type="SMART" id="SM00472">
    <property type="entry name" value="MIR"/>
    <property type="match status" value="3"/>
</dbReference>
<evidence type="ECO:0000256" key="9">
    <source>
        <dbReference type="ARBA" id="ARBA00022824"/>
    </source>
</evidence>
<evidence type="ECO:0000256" key="4">
    <source>
        <dbReference type="ARBA" id="ARBA00012839"/>
    </source>
</evidence>
<feature type="transmembrane region" description="Helical" evidence="14">
    <location>
        <begin position="92"/>
        <end position="110"/>
    </location>
</feature>
<evidence type="ECO:0000256" key="13">
    <source>
        <dbReference type="ARBA" id="ARBA00045102"/>
    </source>
</evidence>
<evidence type="ECO:0000256" key="15">
    <source>
        <dbReference type="SAM" id="MobiDB-lite"/>
    </source>
</evidence>
<keyword evidence="18" id="KW-1185">Reference proteome</keyword>
<dbReference type="PANTHER" id="PTHR10050:SF51">
    <property type="entry name" value="PROTEIN O-MANNOSYL-TRANSFERASE 1"/>
    <property type="match status" value="1"/>
</dbReference>
<feature type="transmembrane region" description="Helical" evidence="14">
    <location>
        <begin position="599"/>
        <end position="622"/>
    </location>
</feature>
<evidence type="ECO:0000256" key="12">
    <source>
        <dbReference type="ARBA" id="ARBA00045085"/>
    </source>
</evidence>
<sequence>MDAKLRRRYTPGYSSVPTDAEYQPASKKVREVNQSSRHNVWWIPVALFAMALGVRLYEIASPAEVVFDEVHFGKFAAYYMTRQYFFDVHPPLAKLIVAFGAWLAGFDGNFEFDSIGDKYSDTSVPFREMRAFIALIGSLQIPLVYEIMRETGARSITAILCALLVMLDNAQIAQTRLILLDAPLVLFMLLSLYCYIKFYQQRYHEFTPKWWAWLASTGLSLALTVSCKLTGVFAFLTIGGAVGWDLWNVLDIKRRIPMRKVAKHFCARVLFLLLIPLVIYVSWFWVHFAILTRSGTGDVFMSADFQQTLEGNELLESSLELHALDSIALKHRGTHVYLHSHPEHYPHKYDDGRISSDGQQVTGYPHEDVNNLWQILPVSPIDNDDGSFNVTRRCIYHMQHIRLLHQSTNSYLLTHDVAAPLTPTNEEITTLPADELHADQDNEQNTLWELHIEGGIEGKTTWHTHRSWIRLVHVPTRVAVWTHAKGELPSWGFRQQEVNGNKNALDKTAIWTVENVHVDPHSPMYEIRSKPPEPRSLQTLPFLDKFAELQLTMLEQNNKLTQSHPYASRPIVWPFLLQGVSYWSSDPERRQIFFVGNPVTWWGGILGISVFCMLFAIDLLLLRRGIDQIPQEIRQRTLRTTGFFTFAWACHYLPFFLMGRQLFLHHYLPAHICAVMVLGGMLDFFTSDTIDFPLNRGGPSLTPDRIRSSMRQHRSSLHLVLVLLLLALTIGLTHYLAPLTYGHQSLTPEQANARKLLAEWQLQYLK</sequence>
<feature type="domain" description="MIR" evidence="16">
    <location>
        <begin position="392"/>
        <end position="453"/>
    </location>
</feature>